<dbReference type="GO" id="GO:0051082">
    <property type="term" value="F:unfolded protein binding"/>
    <property type="evidence" value="ECO:0007669"/>
    <property type="project" value="InterPro"/>
</dbReference>
<sequence length="540" mass="58528">MSSGALQSINPKAEIVRRGHTLAFNMMAARGLSDVLRSNYGPAGTQKMLVSGAGDIKITKDGATLLSEMQIQHPTASLIARTATAQDDIAGDGTTAAILLISEVLNQAEAYILREGTHPRVITDGIEHAKNSVLQFIKTCKIPIEPIYDELIKVARTSLRTKLHPRLADSLADIVTNAVMTIHQEGKAIDLHMVEIMAMPSGRDMDTQLIRGLVLDHGSRTAGRSAKSKNVHILTMNVSLEYEKTEDSSTMTYNNPEQRAQLAAAERQFVEERVNKIIELKKQVIGDSEESFMVINQKGIDGPSLSALTDNGIVALRRAKRRNMERIKLACGGQAVNSLDDLSADVLGFAGSVWEEELGDDKFTFIDEVHDPHSCTILIKGPNKHTIVQIKDAVRDGLRAVKNAITDGCIVAGAGGIEVEMHNHLMREYKKVEGPMKVGVQVFADTLLVLPKTLAKNAGFGIQETTIALLEAYGDGTKDGKPVHVGLNLETGKPMNPVEMGVVDNYNVKVQLVQSAAVISSQLLLVDEVLKAGRALSKDQ</sequence>
<dbReference type="OrthoDB" id="10052040at2759"/>
<dbReference type="NCBIfam" id="TIGR02347">
    <property type="entry name" value="chap_CCT_zeta"/>
    <property type="match status" value="1"/>
</dbReference>
<organism evidence="8 9">
    <name type="scientific">Carpediemonas membranifera</name>
    <dbReference type="NCBI Taxonomy" id="201153"/>
    <lineage>
        <taxon>Eukaryota</taxon>
        <taxon>Metamonada</taxon>
        <taxon>Carpediemonas-like organisms</taxon>
        <taxon>Carpediemonas</taxon>
    </lineage>
</organism>
<comment type="caution">
    <text evidence="8">The sequence shown here is derived from an EMBL/GenBank/DDBJ whole genome shotgun (WGS) entry which is preliminary data.</text>
</comment>
<dbReference type="PROSITE" id="PS00751">
    <property type="entry name" value="TCP1_2"/>
    <property type="match status" value="1"/>
</dbReference>
<comment type="similarity">
    <text evidence="2 7">Belongs to the TCP-1 chaperonin family.</text>
</comment>
<evidence type="ECO:0000256" key="6">
    <source>
        <dbReference type="ARBA" id="ARBA00023186"/>
    </source>
</evidence>
<keyword evidence="6 7" id="KW-0143">Chaperone</keyword>
<dbReference type="Gene3D" id="3.50.7.10">
    <property type="entry name" value="GroEL"/>
    <property type="match status" value="1"/>
</dbReference>
<protein>
    <submittedName>
        <fullName evidence="8">Chaperonin Cpn60/TCP-1</fullName>
    </submittedName>
</protein>
<dbReference type="PROSITE" id="PS00995">
    <property type="entry name" value="TCP1_3"/>
    <property type="match status" value="1"/>
</dbReference>
<evidence type="ECO:0000256" key="4">
    <source>
        <dbReference type="ARBA" id="ARBA00022741"/>
    </source>
</evidence>
<dbReference type="InterPro" id="IPR002423">
    <property type="entry name" value="Cpn60/GroEL/TCP-1"/>
</dbReference>
<keyword evidence="4 7" id="KW-0547">Nucleotide-binding</keyword>
<comment type="subcellular location">
    <subcellularLocation>
        <location evidence="1">Cytoplasm</location>
    </subcellularLocation>
</comment>
<dbReference type="SUPFAM" id="SSF52029">
    <property type="entry name" value="GroEL apical domain-like"/>
    <property type="match status" value="1"/>
</dbReference>
<dbReference type="FunFam" id="3.30.260.10:FF:000017">
    <property type="entry name" value="T-complex protein 1 subunit zeta"/>
    <property type="match status" value="1"/>
</dbReference>
<dbReference type="Gene3D" id="1.10.560.10">
    <property type="entry name" value="GroEL-like equatorial domain"/>
    <property type="match status" value="1"/>
</dbReference>
<gene>
    <name evidence="8" type="ORF">J8273_6852</name>
</gene>
<evidence type="ECO:0000313" key="9">
    <source>
        <dbReference type="Proteomes" id="UP000717585"/>
    </source>
</evidence>
<evidence type="ECO:0000256" key="7">
    <source>
        <dbReference type="RuleBase" id="RU004187"/>
    </source>
</evidence>
<evidence type="ECO:0000256" key="1">
    <source>
        <dbReference type="ARBA" id="ARBA00004496"/>
    </source>
</evidence>
<reference evidence="8" key="1">
    <citation type="submission" date="2021-05" db="EMBL/GenBank/DDBJ databases">
        <title>A free-living protist that lacks canonical eukaryotic 1 DNA replication and segregation systems.</title>
        <authorList>
            <person name="Salas-Leiva D.E."/>
            <person name="Tromer E.C."/>
            <person name="Curtis B.A."/>
            <person name="Jerlstrom-Hultqvist J."/>
            <person name="Kolisko M."/>
            <person name="Yi Z."/>
            <person name="Salas-Leiva J.S."/>
            <person name="Gallot-Lavallee L."/>
            <person name="Kops G.J.P.L."/>
            <person name="Archibald J.M."/>
            <person name="Simpson A.G.B."/>
            <person name="Roger A.J."/>
        </authorList>
    </citation>
    <scope>NUCLEOTIDE SEQUENCE</scope>
    <source>
        <strain evidence="8">BICM</strain>
    </source>
</reference>
<keyword evidence="5 7" id="KW-0067">ATP-binding</keyword>
<dbReference type="GO" id="GO:0005524">
    <property type="term" value="F:ATP binding"/>
    <property type="evidence" value="ECO:0007669"/>
    <property type="project" value="UniProtKB-KW"/>
</dbReference>
<dbReference type="GO" id="GO:0005737">
    <property type="term" value="C:cytoplasm"/>
    <property type="evidence" value="ECO:0007669"/>
    <property type="project" value="UniProtKB-SubCell"/>
</dbReference>
<dbReference type="Proteomes" id="UP000717585">
    <property type="component" value="Unassembled WGS sequence"/>
</dbReference>
<evidence type="ECO:0000256" key="2">
    <source>
        <dbReference type="ARBA" id="ARBA00008020"/>
    </source>
</evidence>
<dbReference type="AlphaFoldDB" id="A0A8J6DYA1"/>
<dbReference type="GO" id="GO:0140662">
    <property type="term" value="F:ATP-dependent protein folding chaperone"/>
    <property type="evidence" value="ECO:0007669"/>
    <property type="project" value="InterPro"/>
</dbReference>
<name>A0A8J6DYA1_9EUKA</name>
<dbReference type="GO" id="GO:0016887">
    <property type="term" value="F:ATP hydrolysis activity"/>
    <property type="evidence" value="ECO:0007669"/>
    <property type="project" value="InterPro"/>
</dbReference>
<dbReference type="PROSITE" id="PS00750">
    <property type="entry name" value="TCP1_1"/>
    <property type="match status" value="1"/>
</dbReference>
<dbReference type="SUPFAM" id="SSF54849">
    <property type="entry name" value="GroEL-intermediate domain like"/>
    <property type="match status" value="1"/>
</dbReference>
<evidence type="ECO:0000256" key="3">
    <source>
        <dbReference type="ARBA" id="ARBA00022490"/>
    </source>
</evidence>
<dbReference type="InterPro" id="IPR012722">
    <property type="entry name" value="Chap_CCT_zeta"/>
</dbReference>
<dbReference type="FunFam" id="3.50.7.10:FF:000004">
    <property type="entry name" value="T-complex protein 1 subunit zeta"/>
    <property type="match status" value="1"/>
</dbReference>
<dbReference type="SUPFAM" id="SSF48592">
    <property type="entry name" value="GroEL equatorial domain-like"/>
    <property type="match status" value="1"/>
</dbReference>
<dbReference type="InterPro" id="IPR002194">
    <property type="entry name" value="Chaperonin_TCP-1_CS"/>
</dbReference>
<dbReference type="PRINTS" id="PR00304">
    <property type="entry name" value="TCOMPLEXTCP1"/>
</dbReference>
<dbReference type="InterPro" id="IPR027410">
    <property type="entry name" value="TCP-1-like_intermed_sf"/>
</dbReference>
<dbReference type="EMBL" id="JAHDYR010000048">
    <property type="protein sequence ID" value="KAG9391839.1"/>
    <property type="molecule type" value="Genomic_DNA"/>
</dbReference>
<dbReference type="InterPro" id="IPR017998">
    <property type="entry name" value="Chaperone_TCP-1"/>
</dbReference>
<evidence type="ECO:0000313" key="8">
    <source>
        <dbReference type="EMBL" id="KAG9391839.1"/>
    </source>
</evidence>
<keyword evidence="3" id="KW-0963">Cytoplasm</keyword>
<dbReference type="PANTHER" id="PTHR11353">
    <property type="entry name" value="CHAPERONIN"/>
    <property type="match status" value="1"/>
</dbReference>
<dbReference type="CDD" id="cd03342">
    <property type="entry name" value="TCP1_zeta"/>
    <property type="match status" value="1"/>
</dbReference>
<dbReference type="Pfam" id="PF00118">
    <property type="entry name" value="Cpn60_TCP1"/>
    <property type="match status" value="1"/>
</dbReference>
<proteinExistence type="inferred from homology"/>
<dbReference type="Gene3D" id="3.30.260.10">
    <property type="entry name" value="TCP-1-like chaperonin intermediate domain"/>
    <property type="match status" value="1"/>
</dbReference>
<accession>A0A8J6DYA1</accession>
<keyword evidence="9" id="KW-1185">Reference proteome</keyword>
<dbReference type="InterPro" id="IPR027413">
    <property type="entry name" value="GROEL-like_equatorial_sf"/>
</dbReference>
<dbReference type="FunFam" id="1.10.560.10:FF:000058">
    <property type="entry name" value="T-complex protein 1 subunit zeta"/>
    <property type="match status" value="1"/>
</dbReference>
<evidence type="ECO:0000256" key="5">
    <source>
        <dbReference type="ARBA" id="ARBA00022840"/>
    </source>
</evidence>
<dbReference type="InterPro" id="IPR027409">
    <property type="entry name" value="GroEL-like_apical_dom_sf"/>
</dbReference>